<dbReference type="GO" id="GO:0005829">
    <property type="term" value="C:cytosol"/>
    <property type="evidence" value="ECO:0007669"/>
    <property type="project" value="TreeGrafter"/>
</dbReference>
<dbReference type="PANTHER" id="PTHR42695:SF5">
    <property type="entry name" value="GLUTAMINE AMIDOTRANSFERASE YLR126C-RELATED"/>
    <property type="match status" value="1"/>
</dbReference>
<comment type="caution">
    <text evidence="2">The sequence shown here is derived from an EMBL/GenBank/DDBJ whole genome shotgun (WGS) entry which is preliminary data.</text>
</comment>
<dbReference type="RefSeq" id="WP_188255520.1">
    <property type="nucleotide sequence ID" value="NZ_JABVCF010000007.1"/>
</dbReference>
<dbReference type="EMBL" id="JAGWCR010000007">
    <property type="protein sequence ID" value="MBS3649978.1"/>
    <property type="molecule type" value="Genomic_DNA"/>
</dbReference>
<sequence>MIDRGRGGKRPRILVVLHQELSSPGRVGQMLVENGFDLDIRRPPLGDPLPDTLAEHAGAVVFGGPMSANDKDEFIKRETDWLSVPLVEKRPFLGICLGAQMLVNHLGGSVDSHHEGLVEIGWYPLRATEEGRALMHWPEMVYQFHREGFSLPSGTTLLATSETYPNQAFRYGENAWGIQFHAELTRVMMQRWVVRGAERFSLPGAQPGRDHLGGRLIWDMHLKQWLVEFLDMVFGGPELRAQTADARRGRRDGGLSVISEIASSKVRPPQ</sequence>
<dbReference type="SUPFAM" id="SSF52317">
    <property type="entry name" value="Class I glutamine amidotransferase-like"/>
    <property type="match status" value="1"/>
</dbReference>
<dbReference type="Pfam" id="PF00117">
    <property type="entry name" value="GATase"/>
    <property type="match status" value="1"/>
</dbReference>
<gene>
    <name evidence="2" type="ORF">KEU06_15295</name>
</gene>
<dbReference type="AlphaFoldDB" id="A0A942DYZ2"/>
<dbReference type="Gene3D" id="3.40.50.880">
    <property type="match status" value="1"/>
</dbReference>
<keyword evidence="3" id="KW-1185">Reference proteome</keyword>
<keyword evidence="2" id="KW-0315">Glutamine amidotransferase</keyword>
<organism evidence="2 3">
    <name type="scientific">Pseudaminobacter soli</name>
    <name type="common">ex Zhang et al. 2022</name>
    <dbReference type="NCBI Taxonomy" id="2831468"/>
    <lineage>
        <taxon>Bacteria</taxon>
        <taxon>Pseudomonadati</taxon>
        <taxon>Pseudomonadota</taxon>
        <taxon>Alphaproteobacteria</taxon>
        <taxon>Hyphomicrobiales</taxon>
        <taxon>Phyllobacteriaceae</taxon>
        <taxon>Pseudaminobacter</taxon>
    </lineage>
</organism>
<evidence type="ECO:0000259" key="1">
    <source>
        <dbReference type="Pfam" id="PF00117"/>
    </source>
</evidence>
<dbReference type="PANTHER" id="PTHR42695">
    <property type="entry name" value="GLUTAMINE AMIDOTRANSFERASE YLR126C-RELATED"/>
    <property type="match status" value="1"/>
</dbReference>
<dbReference type="InterPro" id="IPR044992">
    <property type="entry name" value="ChyE-like"/>
</dbReference>
<feature type="domain" description="Glutamine amidotransferase" evidence="1">
    <location>
        <begin position="30"/>
        <end position="185"/>
    </location>
</feature>
<dbReference type="NCBIfam" id="NF005072">
    <property type="entry name" value="PRK06490.1"/>
    <property type="match status" value="1"/>
</dbReference>
<proteinExistence type="predicted"/>
<dbReference type="Proteomes" id="UP000680348">
    <property type="component" value="Unassembled WGS sequence"/>
</dbReference>
<dbReference type="InterPro" id="IPR017926">
    <property type="entry name" value="GATASE"/>
</dbReference>
<reference evidence="2" key="1">
    <citation type="submission" date="2021-04" db="EMBL/GenBank/DDBJ databases">
        <title>Pseudaminobacter soli sp. nov., isolated from paddy soil contaminated by heavy metals.</title>
        <authorList>
            <person name="Zhang K."/>
        </authorList>
    </citation>
    <scope>NUCLEOTIDE SEQUENCE</scope>
    <source>
        <strain evidence="2">19-2017</strain>
    </source>
</reference>
<dbReference type="InterPro" id="IPR029062">
    <property type="entry name" value="Class_I_gatase-like"/>
</dbReference>
<name>A0A942DYZ2_9HYPH</name>
<evidence type="ECO:0000313" key="2">
    <source>
        <dbReference type="EMBL" id="MBS3649978.1"/>
    </source>
</evidence>
<accession>A0A942DYZ2</accession>
<evidence type="ECO:0000313" key="3">
    <source>
        <dbReference type="Proteomes" id="UP000680348"/>
    </source>
</evidence>
<dbReference type="CDD" id="cd01741">
    <property type="entry name" value="GATase1_1"/>
    <property type="match status" value="1"/>
</dbReference>
<dbReference type="PROSITE" id="PS51273">
    <property type="entry name" value="GATASE_TYPE_1"/>
    <property type="match status" value="1"/>
</dbReference>
<protein>
    <submittedName>
        <fullName evidence="2">Glutamine amidotransferase</fullName>
    </submittedName>
</protein>